<protein>
    <recommendedName>
        <fullName evidence="2">GmrSD restriction endonucleases N-terminal domain-containing protein</fullName>
    </recommendedName>
</protein>
<evidence type="ECO:0000313" key="4">
    <source>
        <dbReference type="Proteomes" id="UP000002009"/>
    </source>
</evidence>
<keyword evidence="4" id="KW-1185">Reference proteome</keyword>
<dbReference type="InterPro" id="IPR004919">
    <property type="entry name" value="GmrSD_N"/>
</dbReference>
<dbReference type="OrthoDB" id="192041at2759"/>
<dbReference type="GeneID" id="8246730"/>
<sequence>MGDEEAGETVADLPRFEADAEAIREADLRAAAAATSARGDPTGAGAPRLGNGKPRITTTAPWAMGARPAPPARQRRTAAPWAPPAPGKPGTSPEKRSGVGLGSMSELGKSLPPHQSTTTAPLPPPPPPPQAFLDNCPGLSDRRSSLRVEAMTYGALFGGDGADDDGCPVVVPVFQRTYCWTDEQVAGWWRDAFQGGGRAAKPAADRLAHGTGRCLFRRVSDADDDGSEPRESLLCLDGQQRSTTTQLALAAVRDAALALVNAETVPRGADAGVPRGADADADADALIRRIEAALWVPGADADGWIRSAAAASFSSADLGASETPPFVEGAVPSELRFRLLPSWVDRASFFECITAGAVHHRARGMDPGGDAHGESPGGESPGPKVRYSAGTSSTPMGRAKALLDAKAADLVRAGDRVASIAALRDAVDAALVGTKLIYVEVKGDDVDLAQAFQWLQEKSLFAGSILWNRAPGVDFSACDLVRNALVATTLRLPLREQEAWYRAMWLDPLQRRLRDGGSPRAFDALLNAFLVAEDSRRERDGARIAVPRGAVAGLPRGAVATALAAADGTPVGPRYVSATERDFGAMMESDAVPEKFKKGAGPGSPMWVYCRFRSYVEEVALGAAGVDPTSRRAKKPAKPRNFDITTSAPPPEEDEEDEDEEKNSGTGDGDGMWGGVEGARDGGEDGNDAVLITEEVTRVVLARVVEYAERNGHFAE</sequence>
<feature type="domain" description="GmrSD restriction endonucleases N-terminal" evidence="2">
    <location>
        <begin position="169"/>
        <end position="251"/>
    </location>
</feature>
<evidence type="ECO:0000256" key="1">
    <source>
        <dbReference type="SAM" id="MobiDB-lite"/>
    </source>
</evidence>
<reference evidence="3 4" key="1">
    <citation type="journal article" date="2009" name="Science">
        <title>Green evolution and dynamic adaptations revealed by genomes of the marine picoeukaryotes Micromonas.</title>
        <authorList>
            <person name="Worden A.Z."/>
            <person name="Lee J.H."/>
            <person name="Mock T."/>
            <person name="Rouze P."/>
            <person name="Simmons M.P."/>
            <person name="Aerts A.L."/>
            <person name="Allen A.E."/>
            <person name="Cuvelier M.L."/>
            <person name="Derelle E."/>
            <person name="Everett M.V."/>
            <person name="Foulon E."/>
            <person name="Grimwood J."/>
            <person name="Gundlach H."/>
            <person name="Henrissat B."/>
            <person name="Napoli C."/>
            <person name="McDonald S.M."/>
            <person name="Parker M.S."/>
            <person name="Rombauts S."/>
            <person name="Salamov A."/>
            <person name="Von Dassow P."/>
            <person name="Badger J.H."/>
            <person name="Coutinho P.M."/>
            <person name="Demir E."/>
            <person name="Dubchak I."/>
            <person name="Gentemann C."/>
            <person name="Eikrem W."/>
            <person name="Gready J.E."/>
            <person name="John U."/>
            <person name="Lanier W."/>
            <person name="Lindquist E.A."/>
            <person name="Lucas S."/>
            <person name="Mayer K.F."/>
            <person name="Moreau H."/>
            <person name="Not F."/>
            <person name="Otillar R."/>
            <person name="Panaud O."/>
            <person name="Pangilinan J."/>
            <person name="Paulsen I."/>
            <person name="Piegu B."/>
            <person name="Poliakov A."/>
            <person name="Robbens S."/>
            <person name="Schmutz J."/>
            <person name="Toulza E."/>
            <person name="Wyss T."/>
            <person name="Zelensky A."/>
            <person name="Zhou K."/>
            <person name="Armbrust E.V."/>
            <person name="Bhattacharya D."/>
            <person name="Goodenough U.W."/>
            <person name="Van de Peer Y."/>
            <person name="Grigoriev I.V."/>
        </authorList>
    </citation>
    <scope>NUCLEOTIDE SEQUENCE [LARGE SCALE GENOMIC DNA]</scope>
    <source>
        <strain evidence="4">RCC299 / NOUM17</strain>
    </source>
</reference>
<dbReference type="RefSeq" id="XP_002508725.1">
    <property type="nucleotide sequence ID" value="XM_002508679.1"/>
</dbReference>
<feature type="compositionally biased region" description="Gly residues" evidence="1">
    <location>
        <begin position="666"/>
        <end position="677"/>
    </location>
</feature>
<dbReference type="Proteomes" id="UP000002009">
    <property type="component" value="Chromosome 10"/>
</dbReference>
<dbReference type="EMBL" id="CP001576">
    <property type="protein sequence ID" value="ACO69983.1"/>
    <property type="molecule type" value="Genomic_DNA"/>
</dbReference>
<feature type="compositionally biased region" description="Acidic residues" evidence="1">
    <location>
        <begin position="651"/>
        <end position="661"/>
    </location>
</feature>
<dbReference type="KEGG" id="mis:MICPUN_102650"/>
<dbReference type="InParanoid" id="C1FIE9"/>
<name>C1FIE9_MICCC</name>
<dbReference type="AlphaFoldDB" id="C1FIE9"/>
<feature type="compositionally biased region" description="Low complexity" evidence="1">
    <location>
        <begin position="30"/>
        <end position="40"/>
    </location>
</feature>
<dbReference type="Pfam" id="PF03235">
    <property type="entry name" value="GmrSD_N"/>
    <property type="match status" value="1"/>
</dbReference>
<evidence type="ECO:0000259" key="2">
    <source>
        <dbReference type="Pfam" id="PF03235"/>
    </source>
</evidence>
<dbReference type="OMA" id="ITERTCR"/>
<feature type="compositionally biased region" description="Pro residues" evidence="1">
    <location>
        <begin position="121"/>
        <end position="130"/>
    </location>
</feature>
<gene>
    <name evidence="3" type="ORF">MICPUN_102650</name>
</gene>
<feature type="region of interest" description="Disordered" evidence="1">
    <location>
        <begin position="624"/>
        <end position="690"/>
    </location>
</feature>
<proteinExistence type="predicted"/>
<dbReference type="eggNOG" id="ENOG502SER3">
    <property type="taxonomic scope" value="Eukaryota"/>
</dbReference>
<evidence type="ECO:0000313" key="3">
    <source>
        <dbReference type="EMBL" id="ACO69983.1"/>
    </source>
</evidence>
<accession>C1FIE9</accession>
<feature type="region of interest" description="Disordered" evidence="1">
    <location>
        <begin position="30"/>
        <end position="140"/>
    </location>
</feature>
<organism evidence="3 4">
    <name type="scientific">Micromonas commoda (strain RCC299 / NOUM17 / CCMP2709)</name>
    <name type="common">Picoplanktonic green alga</name>
    <dbReference type="NCBI Taxonomy" id="296587"/>
    <lineage>
        <taxon>Eukaryota</taxon>
        <taxon>Viridiplantae</taxon>
        <taxon>Chlorophyta</taxon>
        <taxon>Mamiellophyceae</taxon>
        <taxon>Mamiellales</taxon>
        <taxon>Mamiellaceae</taxon>
        <taxon>Micromonas</taxon>
    </lineage>
</organism>
<feature type="region of interest" description="Disordered" evidence="1">
    <location>
        <begin position="363"/>
        <end position="393"/>
    </location>
</feature>